<protein>
    <submittedName>
        <fullName evidence="1">Uncharacterized protein</fullName>
    </submittedName>
</protein>
<evidence type="ECO:0000313" key="2">
    <source>
        <dbReference type="Proteomes" id="UP000716291"/>
    </source>
</evidence>
<name>A0A9P6X1Y0_RHIOR</name>
<dbReference type="OrthoDB" id="2364331at2759"/>
<keyword evidence="2" id="KW-1185">Reference proteome</keyword>
<comment type="caution">
    <text evidence="1">The sequence shown here is derived from an EMBL/GenBank/DDBJ whole genome shotgun (WGS) entry which is preliminary data.</text>
</comment>
<dbReference type="AlphaFoldDB" id="A0A9P6X1Y0"/>
<accession>A0A9P6X1Y0</accession>
<reference evidence="1" key="1">
    <citation type="journal article" date="2020" name="Microb. Genom.">
        <title>Genetic diversity of clinical and environmental Mucorales isolates obtained from an investigation of mucormycosis cases among solid organ transplant recipients.</title>
        <authorList>
            <person name="Nguyen M.H."/>
            <person name="Kaul D."/>
            <person name="Muto C."/>
            <person name="Cheng S.J."/>
            <person name="Richter R.A."/>
            <person name="Bruno V.M."/>
            <person name="Liu G."/>
            <person name="Beyhan S."/>
            <person name="Sundermann A.J."/>
            <person name="Mounaud S."/>
            <person name="Pasculle A.W."/>
            <person name="Nierman W.C."/>
            <person name="Driscoll E."/>
            <person name="Cumbie R."/>
            <person name="Clancy C.J."/>
            <person name="Dupont C.L."/>
        </authorList>
    </citation>
    <scope>NUCLEOTIDE SEQUENCE</scope>
    <source>
        <strain evidence="1">GL11</strain>
    </source>
</reference>
<sequence>MSSCIVAGFTVSKTTPLELSVEEAINESKRSSSFLVHMLGMIEPSQIKSNEIAKDSYEECLQLREYLSEQLWSVTDYEGISSVQSALDDLSYSLSKYESINDTIDRECEFIDTSRFISAC</sequence>
<proteinExistence type="predicted"/>
<organism evidence="1 2">
    <name type="scientific">Rhizopus oryzae</name>
    <name type="common">Mucormycosis agent</name>
    <name type="synonym">Rhizopus arrhizus var. delemar</name>
    <dbReference type="NCBI Taxonomy" id="64495"/>
    <lineage>
        <taxon>Eukaryota</taxon>
        <taxon>Fungi</taxon>
        <taxon>Fungi incertae sedis</taxon>
        <taxon>Mucoromycota</taxon>
        <taxon>Mucoromycotina</taxon>
        <taxon>Mucoromycetes</taxon>
        <taxon>Mucorales</taxon>
        <taxon>Mucorineae</taxon>
        <taxon>Rhizopodaceae</taxon>
        <taxon>Rhizopus</taxon>
    </lineage>
</organism>
<gene>
    <name evidence="1" type="ORF">G6F64_010062</name>
</gene>
<dbReference type="SUPFAM" id="SSF89009">
    <property type="entry name" value="GAT-like domain"/>
    <property type="match status" value="1"/>
</dbReference>
<evidence type="ECO:0000313" key="1">
    <source>
        <dbReference type="EMBL" id="KAG1303452.1"/>
    </source>
</evidence>
<dbReference type="EMBL" id="JAANQT010001978">
    <property type="protein sequence ID" value="KAG1303452.1"/>
    <property type="molecule type" value="Genomic_DNA"/>
</dbReference>
<dbReference type="Proteomes" id="UP000716291">
    <property type="component" value="Unassembled WGS sequence"/>
</dbReference>